<dbReference type="InterPro" id="IPR049720">
    <property type="entry name" value="EF1B_bsu/dsu"/>
</dbReference>
<comment type="similarity">
    <text evidence="1 5">Belongs to the EF-1-beta/EF-1-delta family.</text>
</comment>
<dbReference type="InterPro" id="IPR001326">
    <property type="entry name" value="Transl_elong_EF1B_B/D_CS"/>
</dbReference>
<feature type="domain" description="Translation elongation factor EF1B beta/delta subunit guanine nucleotide exchange" evidence="7">
    <location>
        <begin position="149"/>
        <end position="238"/>
    </location>
</feature>
<dbReference type="InterPro" id="IPR036282">
    <property type="entry name" value="Glutathione-S-Trfase_C_sf"/>
</dbReference>
<feature type="compositionally biased region" description="Low complexity" evidence="6">
    <location>
        <begin position="92"/>
        <end position="107"/>
    </location>
</feature>
<comment type="subunit">
    <text evidence="2">EF-1 is composed of 4 subunits: alpha, beta (1B-alpha=beta'), delta (1B-beta), and gamma (1B-gamma).</text>
</comment>
<dbReference type="InterPro" id="IPR014038">
    <property type="entry name" value="EF1B_bsu/dsu_GNE"/>
</dbReference>
<dbReference type="PROSITE" id="PS00825">
    <property type="entry name" value="EF1BD_2"/>
    <property type="match status" value="1"/>
</dbReference>
<dbReference type="PANTHER" id="PTHR11595">
    <property type="entry name" value="EF-HAND AND COILED-COIL DOMAIN-CONTAINING FAMILY MEMBER"/>
    <property type="match status" value="1"/>
</dbReference>
<dbReference type="EMBL" id="OZ023702">
    <property type="protein sequence ID" value="CAK9857710.1"/>
    <property type="molecule type" value="Genomic_DNA"/>
</dbReference>
<dbReference type="SUPFAM" id="SSF47616">
    <property type="entry name" value="GST C-terminal domain-like"/>
    <property type="match status" value="1"/>
</dbReference>
<dbReference type="PROSITE" id="PS00824">
    <property type="entry name" value="EF1BD_1"/>
    <property type="match status" value="1"/>
</dbReference>
<dbReference type="CDD" id="cd00292">
    <property type="entry name" value="EF1B"/>
    <property type="match status" value="1"/>
</dbReference>
<dbReference type="PANTHER" id="PTHR11595:SF21">
    <property type="entry name" value="ELONGATION FACTOR 1-BETA"/>
    <property type="match status" value="1"/>
</dbReference>
<evidence type="ECO:0000256" key="3">
    <source>
        <dbReference type="ARBA" id="ARBA00022768"/>
    </source>
</evidence>
<evidence type="ECO:0000313" key="9">
    <source>
        <dbReference type="Proteomes" id="UP001497522"/>
    </source>
</evidence>
<accession>A0ABP1A5C9</accession>
<reference evidence="8 9" key="1">
    <citation type="submission" date="2024-03" db="EMBL/GenBank/DDBJ databases">
        <authorList>
            <consortium name="ELIXIR-Norway"/>
            <consortium name="Elixir Norway"/>
        </authorList>
    </citation>
    <scope>NUCLEOTIDE SEQUENCE [LARGE SCALE GENOMIC DNA]</scope>
</reference>
<keyword evidence="3 5" id="KW-0251">Elongation factor</keyword>
<feature type="compositionally biased region" description="Acidic residues" evidence="6">
    <location>
        <begin position="108"/>
        <end position="117"/>
    </location>
</feature>
<proteinExistence type="inferred from homology"/>
<name>A0ABP1A5C9_9BRYO</name>
<evidence type="ECO:0000256" key="1">
    <source>
        <dbReference type="ARBA" id="ARBA00007411"/>
    </source>
</evidence>
<dbReference type="SUPFAM" id="SSF54984">
    <property type="entry name" value="eEF-1beta-like"/>
    <property type="match status" value="1"/>
</dbReference>
<organism evidence="8 9">
    <name type="scientific">Sphagnum jensenii</name>
    <dbReference type="NCBI Taxonomy" id="128206"/>
    <lineage>
        <taxon>Eukaryota</taxon>
        <taxon>Viridiplantae</taxon>
        <taxon>Streptophyta</taxon>
        <taxon>Embryophyta</taxon>
        <taxon>Bryophyta</taxon>
        <taxon>Sphagnophytina</taxon>
        <taxon>Sphagnopsida</taxon>
        <taxon>Sphagnales</taxon>
        <taxon>Sphagnaceae</taxon>
        <taxon>Sphagnum</taxon>
    </lineage>
</organism>
<dbReference type="Proteomes" id="UP001497522">
    <property type="component" value="Chromosome 1"/>
</dbReference>
<protein>
    <recommendedName>
        <fullName evidence="7">Translation elongation factor EF1B beta/delta subunit guanine nucleotide exchange domain-containing protein</fullName>
    </recommendedName>
</protein>
<evidence type="ECO:0000256" key="6">
    <source>
        <dbReference type="SAM" id="MobiDB-lite"/>
    </source>
</evidence>
<evidence type="ECO:0000256" key="2">
    <source>
        <dbReference type="ARBA" id="ARBA00011606"/>
    </source>
</evidence>
<dbReference type="InterPro" id="IPR014717">
    <property type="entry name" value="Transl_elong_EF1B/ribsomal_bS6"/>
</dbReference>
<keyword evidence="4 5" id="KW-0648">Protein biosynthesis</keyword>
<sequence length="307" mass="33649">MAVEFQELTSQEGLKQLNDYLLTRSYITGYQASRDDLSVFAALRQPVPVEFVNLSRWHSHIAALVGPSFSGAAVGVHIESGATSAAATSQDLAPSPALESAAATPEAPAEEGDDDLDLFGDETEEEAAAAAEREAAKKAAGTKKKESGKSSVLLDVKPWDDETDMKKLEECVRSVSMPGLFWGASKFVQVVAGIKKLQIMMTIVDDEVSVDNLIEDHLTSEPNNEYIQSCDIVAFNKICKFQLLFLHPISYVTTLHLHLSFSNIVLEKESSSQSSVAESSGVPTIVYHTEWFLQYWFMPELQISLLN</sequence>
<evidence type="ECO:0000256" key="4">
    <source>
        <dbReference type="ARBA" id="ARBA00022917"/>
    </source>
</evidence>
<keyword evidence="9" id="KW-1185">Reference proteome</keyword>
<dbReference type="Pfam" id="PF00736">
    <property type="entry name" value="EF1_GNE"/>
    <property type="match status" value="1"/>
</dbReference>
<dbReference type="InterPro" id="IPR036219">
    <property type="entry name" value="eEF-1beta-like_sf"/>
</dbReference>
<evidence type="ECO:0000259" key="7">
    <source>
        <dbReference type="SMART" id="SM00888"/>
    </source>
</evidence>
<feature type="region of interest" description="Disordered" evidence="6">
    <location>
        <begin position="87"/>
        <end position="117"/>
    </location>
</feature>
<evidence type="ECO:0000313" key="8">
    <source>
        <dbReference type="EMBL" id="CAK9857710.1"/>
    </source>
</evidence>
<dbReference type="Gene3D" id="1.20.1050.130">
    <property type="match status" value="1"/>
</dbReference>
<dbReference type="Gene3D" id="3.30.70.60">
    <property type="match status" value="1"/>
</dbReference>
<gene>
    <name evidence="8" type="ORF">CSSPJE1EN2_LOCUS705</name>
</gene>
<evidence type="ECO:0000256" key="5">
    <source>
        <dbReference type="RuleBase" id="RU003791"/>
    </source>
</evidence>
<dbReference type="SMART" id="SM00888">
    <property type="entry name" value="EF1_GNE"/>
    <property type="match status" value="1"/>
</dbReference>